<name>A0A448Z4H0_9STRA</name>
<dbReference type="EMBL" id="CAACVS010000111">
    <property type="protein sequence ID" value="VEU36963.1"/>
    <property type="molecule type" value="Genomic_DNA"/>
</dbReference>
<dbReference type="AlphaFoldDB" id="A0A448Z4H0"/>
<gene>
    <name evidence="1" type="ORF">PSNMU_V1.4_AUG-EV-PASAV3_0037390</name>
</gene>
<accession>A0A448Z4H0</accession>
<sequence>MIGMGGQLSLLLSVFKLNQTPEDVISSVPHEALPLTKYHVVDQRALHDVSLAILDGFTNVQPLLVV</sequence>
<protein>
    <submittedName>
        <fullName evidence="1">Uncharacterized protein</fullName>
    </submittedName>
</protein>
<dbReference type="Proteomes" id="UP000291116">
    <property type="component" value="Unassembled WGS sequence"/>
</dbReference>
<evidence type="ECO:0000313" key="1">
    <source>
        <dbReference type="EMBL" id="VEU36963.1"/>
    </source>
</evidence>
<proteinExistence type="predicted"/>
<keyword evidence="2" id="KW-1185">Reference proteome</keyword>
<evidence type="ECO:0000313" key="2">
    <source>
        <dbReference type="Proteomes" id="UP000291116"/>
    </source>
</evidence>
<organism evidence="1 2">
    <name type="scientific">Pseudo-nitzschia multistriata</name>
    <dbReference type="NCBI Taxonomy" id="183589"/>
    <lineage>
        <taxon>Eukaryota</taxon>
        <taxon>Sar</taxon>
        <taxon>Stramenopiles</taxon>
        <taxon>Ochrophyta</taxon>
        <taxon>Bacillariophyta</taxon>
        <taxon>Bacillariophyceae</taxon>
        <taxon>Bacillariophycidae</taxon>
        <taxon>Bacillariales</taxon>
        <taxon>Bacillariaceae</taxon>
        <taxon>Pseudo-nitzschia</taxon>
    </lineage>
</organism>
<reference evidence="1 2" key="1">
    <citation type="submission" date="2019-01" db="EMBL/GenBank/DDBJ databases">
        <authorList>
            <person name="Ferrante I. M."/>
        </authorList>
    </citation>
    <scope>NUCLEOTIDE SEQUENCE [LARGE SCALE GENOMIC DNA]</scope>
    <source>
        <strain evidence="1 2">B856</strain>
    </source>
</reference>